<keyword evidence="7 9" id="KW-0238">DNA-binding</keyword>
<dbReference type="InterPro" id="IPR007634">
    <property type="entry name" value="RNA_pol_sigma_54_DNA-bd"/>
</dbReference>
<keyword evidence="8 9" id="KW-0804">Transcription</keyword>
<name>A0ABW2UFE9_9RHOB</name>
<evidence type="ECO:0000313" key="14">
    <source>
        <dbReference type="Proteomes" id="UP001596516"/>
    </source>
</evidence>
<evidence type="ECO:0000256" key="8">
    <source>
        <dbReference type="ARBA" id="ARBA00023163"/>
    </source>
</evidence>
<evidence type="ECO:0000313" key="13">
    <source>
        <dbReference type="EMBL" id="MFC7702725.1"/>
    </source>
</evidence>
<dbReference type="Pfam" id="PF04552">
    <property type="entry name" value="Sigma54_DBD"/>
    <property type="match status" value="1"/>
</dbReference>
<dbReference type="Pfam" id="PF00309">
    <property type="entry name" value="Sigma54_AID"/>
    <property type="match status" value="1"/>
</dbReference>
<comment type="similarity">
    <text evidence="1 9">Belongs to the sigma-54 factor family.</text>
</comment>
<reference evidence="14" key="1">
    <citation type="journal article" date="2019" name="Int. J. Syst. Evol. Microbiol.">
        <title>The Global Catalogue of Microorganisms (GCM) 10K type strain sequencing project: providing services to taxonomists for standard genome sequencing and annotation.</title>
        <authorList>
            <consortium name="The Broad Institute Genomics Platform"/>
            <consortium name="The Broad Institute Genome Sequencing Center for Infectious Disease"/>
            <person name="Wu L."/>
            <person name="Ma J."/>
        </authorList>
    </citation>
    <scope>NUCLEOTIDE SEQUENCE [LARGE SCALE GENOMIC DNA]</scope>
    <source>
        <strain evidence="14">CGMCC 1.12750</strain>
    </source>
</reference>
<keyword evidence="14" id="KW-1185">Reference proteome</keyword>
<evidence type="ECO:0000259" key="11">
    <source>
        <dbReference type="Pfam" id="PF04552"/>
    </source>
</evidence>
<evidence type="ECO:0000256" key="4">
    <source>
        <dbReference type="ARBA" id="ARBA00022695"/>
    </source>
</evidence>
<evidence type="ECO:0000256" key="9">
    <source>
        <dbReference type="PIRNR" id="PIRNR000774"/>
    </source>
</evidence>
<evidence type="ECO:0000256" key="1">
    <source>
        <dbReference type="ARBA" id="ARBA00008798"/>
    </source>
</evidence>
<dbReference type="PROSITE" id="PS00718">
    <property type="entry name" value="SIGMA54_2"/>
    <property type="match status" value="1"/>
</dbReference>
<gene>
    <name evidence="13" type="ORF">ACFQXB_00770</name>
</gene>
<evidence type="ECO:0000259" key="12">
    <source>
        <dbReference type="Pfam" id="PF04963"/>
    </source>
</evidence>
<dbReference type="Gene3D" id="1.10.10.60">
    <property type="entry name" value="Homeodomain-like"/>
    <property type="match status" value="1"/>
</dbReference>
<sequence length="437" mass="47265">MKPGLRIVQTQRLVLAPGIRQALALLRLPAGDLHEIIAREAAENPFLVVDEPVRPRGPRTSAYDVALDTRAATHSVLAQVFDQIGAMKLDPALRALALHLVADLREDGYLDTPLAELAAELGQPLATLEAALAVLHACEPAGIGARNLAECLELQLHDQGLERDLARRVVAQIGLFARPDAAQLRRAFDLPDQRIDAITRMVRRLRARPIEPEPAAAQPLVPDLVVTVAADGQFEMTPGRGSLQGVRVNAALRASARESGFGTEALARAEALVQALDYRQNTLRRIVTCLLRHQERALREGDEHMLPLTRGQIAAELGLHPSTVGRAVTGKAIEVAGRLWPLARFFGPALSAPGESEVSAFAVQRSIARLIAAEPPLDPLSDAEIQRRLLAEGVDISRRTVAKYRGCLRIPASHLRRRKRAQRVPNGTGPGGGKALT</sequence>
<dbReference type="PROSITE" id="PS50044">
    <property type="entry name" value="SIGMA54_3"/>
    <property type="match status" value="1"/>
</dbReference>
<dbReference type="PANTHER" id="PTHR32248">
    <property type="entry name" value="RNA POLYMERASE SIGMA-54 FACTOR"/>
    <property type="match status" value="1"/>
</dbReference>
<evidence type="ECO:0000256" key="6">
    <source>
        <dbReference type="ARBA" id="ARBA00023082"/>
    </source>
</evidence>
<comment type="function">
    <text evidence="9">Sigma factors are initiation factors that promote the attachment of RNA polymerase to specific initiation sites and are then released.</text>
</comment>
<protein>
    <recommendedName>
        <fullName evidence="9">RNA polymerase sigma-54 factor</fullName>
    </recommendedName>
</protein>
<dbReference type="PANTHER" id="PTHR32248:SF4">
    <property type="entry name" value="RNA POLYMERASE SIGMA-54 FACTOR"/>
    <property type="match status" value="1"/>
</dbReference>
<dbReference type="Gene3D" id="1.10.10.1330">
    <property type="entry name" value="RNA polymerase sigma-54 factor, core-binding domain"/>
    <property type="match status" value="1"/>
</dbReference>
<dbReference type="EMBL" id="JBHTFQ010000001">
    <property type="protein sequence ID" value="MFC7702725.1"/>
    <property type="molecule type" value="Genomic_DNA"/>
</dbReference>
<keyword evidence="5 9" id="KW-0805">Transcription regulation</keyword>
<feature type="compositionally biased region" description="Gly residues" evidence="10">
    <location>
        <begin position="428"/>
        <end position="437"/>
    </location>
</feature>
<keyword evidence="2 9" id="KW-0240">DNA-directed RNA polymerase</keyword>
<feature type="region of interest" description="Disordered" evidence="10">
    <location>
        <begin position="416"/>
        <end position="437"/>
    </location>
</feature>
<dbReference type="RefSeq" id="WP_377397631.1">
    <property type="nucleotide sequence ID" value="NZ_JBHTFQ010000001.1"/>
</dbReference>
<accession>A0ABW2UFE9</accession>
<dbReference type="InterPro" id="IPR000394">
    <property type="entry name" value="RNA_pol_sigma_54"/>
</dbReference>
<evidence type="ECO:0000256" key="5">
    <source>
        <dbReference type="ARBA" id="ARBA00023015"/>
    </source>
</evidence>
<dbReference type="InterPro" id="IPR038709">
    <property type="entry name" value="RpoN_core-bd_sf"/>
</dbReference>
<dbReference type="Proteomes" id="UP001596516">
    <property type="component" value="Unassembled WGS sequence"/>
</dbReference>
<evidence type="ECO:0000256" key="7">
    <source>
        <dbReference type="ARBA" id="ARBA00023125"/>
    </source>
</evidence>
<dbReference type="PIRSF" id="PIRSF000774">
    <property type="entry name" value="RpoN"/>
    <property type="match status" value="1"/>
</dbReference>
<evidence type="ECO:0000256" key="10">
    <source>
        <dbReference type="SAM" id="MobiDB-lite"/>
    </source>
</evidence>
<dbReference type="InterPro" id="IPR007046">
    <property type="entry name" value="RNA_pol_sigma_54_core-bd"/>
</dbReference>
<comment type="caution">
    <text evidence="13">The sequence shown here is derived from an EMBL/GenBank/DDBJ whole genome shotgun (WGS) entry which is preliminary data.</text>
</comment>
<proteinExistence type="inferred from homology"/>
<evidence type="ECO:0000256" key="2">
    <source>
        <dbReference type="ARBA" id="ARBA00022478"/>
    </source>
</evidence>
<keyword evidence="4 9" id="KW-0548">Nucleotidyltransferase</keyword>
<feature type="domain" description="RNA polymerase sigma factor 54 DNA-binding" evidence="11">
    <location>
        <begin position="263"/>
        <end position="418"/>
    </location>
</feature>
<dbReference type="Pfam" id="PF04963">
    <property type="entry name" value="Sigma54_CBD"/>
    <property type="match status" value="1"/>
</dbReference>
<keyword evidence="3 9" id="KW-0808">Transferase</keyword>
<evidence type="ECO:0000256" key="3">
    <source>
        <dbReference type="ARBA" id="ARBA00022679"/>
    </source>
</evidence>
<feature type="domain" description="RNA polymerase sigma factor 54 core-binding" evidence="12">
    <location>
        <begin position="72"/>
        <end position="250"/>
    </location>
</feature>
<dbReference type="PRINTS" id="PR00045">
    <property type="entry name" value="SIGMA54FCT"/>
</dbReference>
<keyword evidence="6 9" id="KW-0731">Sigma factor</keyword>
<organism evidence="13 14">
    <name type="scientific">Plastorhodobacter daqingensis</name>
    <dbReference type="NCBI Taxonomy" id="1387281"/>
    <lineage>
        <taxon>Bacteria</taxon>
        <taxon>Pseudomonadati</taxon>
        <taxon>Pseudomonadota</taxon>
        <taxon>Alphaproteobacteria</taxon>
        <taxon>Rhodobacterales</taxon>
        <taxon>Paracoccaceae</taxon>
        <taxon>Plastorhodobacter</taxon>
    </lineage>
</organism>